<dbReference type="Proteomes" id="UP000054805">
    <property type="component" value="Unassembled WGS sequence"/>
</dbReference>
<keyword evidence="1" id="KW-0472">Membrane</keyword>
<dbReference type="InterPro" id="IPR006954">
    <property type="entry name" value="Mlt-10-like"/>
</dbReference>
<organism evidence="3 5">
    <name type="scientific">Trichinella pseudospiralis</name>
    <name type="common">Parasitic roundworm</name>
    <dbReference type="NCBI Taxonomy" id="6337"/>
    <lineage>
        <taxon>Eukaryota</taxon>
        <taxon>Metazoa</taxon>
        <taxon>Ecdysozoa</taxon>
        <taxon>Nematoda</taxon>
        <taxon>Enoplea</taxon>
        <taxon>Dorylaimia</taxon>
        <taxon>Trichinellida</taxon>
        <taxon>Trichinellidae</taxon>
        <taxon>Trichinella</taxon>
    </lineage>
</organism>
<feature type="transmembrane region" description="Helical" evidence="1">
    <location>
        <begin position="405"/>
        <end position="431"/>
    </location>
</feature>
<dbReference type="AlphaFoldDB" id="A0A0V1JY86"/>
<feature type="transmembrane region" description="Helical" evidence="1">
    <location>
        <begin position="550"/>
        <end position="570"/>
    </location>
</feature>
<proteinExistence type="predicted"/>
<dbReference type="EMBL" id="JYDS01000174">
    <property type="protein sequence ID" value="KRZ22417.1"/>
    <property type="molecule type" value="Genomic_DNA"/>
</dbReference>
<evidence type="ECO:0000313" key="4">
    <source>
        <dbReference type="Proteomes" id="UP000054805"/>
    </source>
</evidence>
<evidence type="ECO:0000313" key="2">
    <source>
        <dbReference type="EMBL" id="KRZ22417.1"/>
    </source>
</evidence>
<keyword evidence="4" id="KW-1185">Reference proteome</keyword>
<comment type="caution">
    <text evidence="3">The sequence shown here is derived from an EMBL/GenBank/DDBJ whole genome shotgun (WGS) entry which is preliminary data.</text>
</comment>
<accession>A0A0V1JY86</accession>
<dbReference type="EMBL" id="JYDV01000031">
    <property type="protein sequence ID" value="KRZ39878.1"/>
    <property type="molecule type" value="Genomic_DNA"/>
</dbReference>
<evidence type="ECO:0000313" key="3">
    <source>
        <dbReference type="EMBL" id="KRZ39878.1"/>
    </source>
</evidence>
<dbReference type="PANTHER" id="PTHR21523">
    <property type="match status" value="1"/>
</dbReference>
<evidence type="ECO:0000313" key="5">
    <source>
        <dbReference type="Proteomes" id="UP000054826"/>
    </source>
</evidence>
<keyword evidence="1" id="KW-0812">Transmembrane</keyword>
<dbReference type="PANTHER" id="PTHR21523:SF37">
    <property type="entry name" value="MLT-TEN (MLT-10) RELATED"/>
    <property type="match status" value="1"/>
</dbReference>
<feature type="transmembrane region" description="Helical" evidence="1">
    <location>
        <begin position="484"/>
        <end position="506"/>
    </location>
</feature>
<sequence length="1235" mass="139273">MVHSILNTGVVCVVVIVIFTGVVSFAKEKYKTLPLNEQTKSILEKLQHDNAISALLGGVATKIGAKLSDEDRKARLCACVYQAQDVHQYAECLVPYAKKTLIRSKRTTSFVESAFNWLAWLTEKVNSVLFSKSSTVQDDDSSFGMQIPKLHAKSSRMKEEEEEEEASTRKESTHWSAETYWSNFWYKITTSEDDNLLATLLPEWPIPDWLREMTKDVHQLIKEMKRQQEAWPEYRILSPRLFPWAKRSSRTVNLLSPDVLSLSDKQDNDNDTERSVSVGKLIDQLNLKERLALVRLVEQLDRLVDHYQRQQRDFRASKEKEMEKLFNIFNTLEQSYTVEQMRSIQNRGYAFLSEKQLRLVYEDGQLPVDIDSYRTMTVEEKTDALENYLLQLSTRPRRSKRSEISVGETIVLSPFIGSPTVGSASVLGPVVLSPAFFSKIVLSPITLSPNILSPAFFTALVLTPIVASPLVLSPQILSPFVLSPIYASPIILSPLILAPSILTPLVSSPLVDTVSMLSLNVLSPTADSPSIRSHQFMVATILSPAIRSPVINSSCYGCLIVASPCFILKIQTNKVRSIITVRHVVAQQRNLLFAFIRHSLFTSITASYLSISKRRFSINSMRHCSKSILPIVPFCAFFPRSVRNTVFRWTILLTLIVQFGNVICKTDFLKIPVNEEGKTLVDGIMYQRTINLLISTLVTNELRNHDQTETERLINCTSKAHNIADHASCHIPYLKMSIDRIDKHAPGDHKRVKRSTPRKESSTLERLFNWLTKLFREMKKYSTRTLWKGSAEDEQDLESYESYDVDLDINLGTDELMANVERAIAENNFESLLPDMPLPGWFRELAYDVFELIKDMKVIEDIPPLRVLSPRILALTPDANRTIDLLSPDLLSLYEDGSKNVFPTKQSKQVLSRRERDALLNLILELGNVPKLVRDIKKLTISQRESLKAKARSTRAVKLEEEEALAELVGKFKLLNASLTRKQRRMINSTGYAFLNSDQIRLMHNRSLSEEKLFEYTQMSETEKELWLREELTKIAEEKQLQRRQRSANKSEEVEVLHPMVQGPRGDEPLVAGHVILNPKIFSPVVLSPNMVSSSILSPLILSPIVLSPMAVNPILLSPGMLNPLILSPAVLSPLILSPVLLIPSILSPGAFNPSILSPTLLTAAVLSPSALSPVIRSPHRLFAAVLSPSYMSPSINSTCSASFLAFFQNIIHNHPNHHSSSTSFDKTGIARSVK</sequence>
<feature type="transmembrane region" description="Helical" evidence="1">
    <location>
        <begin position="451"/>
        <end position="472"/>
    </location>
</feature>
<name>A0A0V1JY86_TRIPS</name>
<feature type="transmembrane region" description="Helical" evidence="1">
    <location>
        <begin position="6"/>
        <end position="26"/>
    </location>
</feature>
<dbReference type="Pfam" id="PF04870">
    <property type="entry name" value="Moulting_cycle"/>
    <property type="match status" value="2"/>
</dbReference>
<evidence type="ECO:0000256" key="1">
    <source>
        <dbReference type="SAM" id="Phobius"/>
    </source>
</evidence>
<gene>
    <name evidence="3" type="primary">srfbp1</name>
    <name evidence="2" type="ORF">T4B_966</name>
    <name evidence="3" type="ORF">T4C_755</name>
</gene>
<feature type="transmembrane region" description="Helical" evidence="1">
    <location>
        <begin position="591"/>
        <end position="611"/>
    </location>
</feature>
<dbReference type="Proteomes" id="UP000054826">
    <property type="component" value="Unassembled WGS sequence"/>
</dbReference>
<keyword evidence="1" id="KW-1133">Transmembrane helix</keyword>
<reference evidence="4 5" key="1">
    <citation type="submission" date="2015-01" db="EMBL/GenBank/DDBJ databases">
        <title>Evolution of Trichinella species and genotypes.</title>
        <authorList>
            <person name="Korhonen P.K."/>
            <person name="Edoardo P."/>
            <person name="Giuseppe L.R."/>
            <person name="Gasser R.B."/>
        </authorList>
    </citation>
    <scope>NUCLEOTIDE SEQUENCE [LARGE SCALE GENOMIC DNA]</scope>
    <source>
        <strain evidence="3">ISS176</strain>
        <strain evidence="2">ISS588</strain>
    </source>
</reference>
<protein>
    <submittedName>
        <fullName evidence="3">Serum response factor-binding protein 1</fullName>
    </submittedName>
</protein>